<dbReference type="PROSITE" id="PS51257">
    <property type="entry name" value="PROKAR_LIPOPROTEIN"/>
    <property type="match status" value="1"/>
</dbReference>
<dbReference type="AlphaFoldDB" id="A0A380BY59"/>
<gene>
    <name evidence="1" type="ORF">NCTC10736_04007</name>
</gene>
<evidence type="ECO:0000313" key="2">
    <source>
        <dbReference type="Proteomes" id="UP000255061"/>
    </source>
</evidence>
<proteinExistence type="predicted"/>
<dbReference type="Proteomes" id="UP000255061">
    <property type="component" value="Unassembled WGS sequence"/>
</dbReference>
<sequence length="149" mass="16544">MNCIIKNKAAWLGSLKNITILYFFLFISACTNTALEHEDIYAGGGSELKVGDIVILDGLYTWGHEVVSFEPCGSNVQYWATGETTITKPLNEASFNKSAARKSPYQPIFIRAKIKVLPPAQEGFAESYDGLIEILDVKKLLTDKDCDFK</sequence>
<dbReference type="RefSeq" id="WP_115407302.1">
    <property type="nucleotide sequence ID" value="NZ_BPFE01000081.1"/>
</dbReference>
<name>A0A380BY59_9GAMM</name>
<accession>A0A380BY59</accession>
<dbReference type="EMBL" id="UGYV01000004">
    <property type="protein sequence ID" value="SUJ09225.1"/>
    <property type="molecule type" value="Genomic_DNA"/>
</dbReference>
<organism evidence="1 2">
    <name type="scientific">Shewanella morhuae</name>
    <dbReference type="NCBI Taxonomy" id="365591"/>
    <lineage>
        <taxon>Bacteria</taxon>
        <taxon>Pseudomonadati</taxon>
        <taxon>Pseudomonadota</taxon>
        <taxon>Gammaproteobacteria</taxon>
        <taxon>Alteromonadales</taxon>
        <taxon>Shewanellaceae</taxon>
        <taxon>Shewanella</taxon>
    </lineage>
</organism>
<evidence type="ECO:0000313" key="1">
    <source>
        <dbReference type="EMBL" id="SUJ09225.1"/>
    </source>
</evidence>
<protein>
    <submittedName>
        <fullName evidence="1">Predicted membrane protein</fullName>
    </submittedName>
</protein>
<reference evidence="1 2" key="1">
    <citation type="submission" date="2018-06" db="EMBL/GenBank/DDBJ databases">
        <authorList>
            <consortium name="Pathogen Informatics"/>
            <person name="Doyle S."/>
        </authorList>
    </citation>
    <scope>NUCLEOTIDE SEQUENCE [LARGE SCALE GENOMIC DNA]</scope>
    <source>
        <strain evidence="1 2">NCTC10736</strain>
    </source>
</reference>